<dbReference type="Proteomes" id="UP001056455">
    <property type="component" value="Chromosome"/>
</dbReference>
<dbReference type="SUPFAM" id="SSF52833">
    <property type="entry name" value="Thioredoxin-like"/>
    <property type="match status" value="1"/>
</dbReference>
<name>A0ABY4YZR5_9MICO</name>
<protein>
    <submittedName>
        <fullName evidence="1">Glutaredoxin family protein</fullName>
    </submittedName>
</protein>
<organism evidence="1 2">
    <name type="scientific">Ornithinimicrobium faecis</name>
    <dbReference type="NCBI Taxonomy" id="2934158"/>
    <lineage>
        <taxon>Bacteria</taxon>
        <taxon>Bacillati</taxon>
        <taxon>Actinomycetota</taxon>
        <taxon>Actinomycetes</taxon>
        <taxon>Micrococcales</taxon>
        <taxon>Ornithinimicrobiaceae</taxon>
        <taxon>Ornithinimicrobium</taxon>
    </lineage>
</organism>
<dbReference type="InterPro" id="IPR008554">
    <property type="entry name" value="Glutaredoxin-like"/>
</dbReference>
<dbReference type="RefSeq" id="WP_252595862.1">
    <property type="nucleotide sequence ID" value="NZ_JALKVH010000003.1"/>
</dbReference>
<gene>
    <name evidence="1" type="ORF">NF556_18530</name>
</gene>
<sequence length="95" mass="11140">MIRWLRRPAGAPTTPRITLVDRVGCHLCVEAERTVRKVAEDTENRWERVDVDSSPELLERFDDLVPVILVDGREVAHWTITEDTLVRALRRRRRP</sequence>
<dbReference type="Pfam" id="PF05768">
    <property type="entry name" value="Glrx-like"/>
    <property type="match status" value="1"/>
</dbReference>
<dbReference type="Gene3D" id="3.40.30.10">
    <property type="entry name" value="Glutaredoxin"/>
    <property type="match status" value="1"/>
</dbReference>
<reference evidence="1" key="1">
    <citation type="submission" date="2022-06" db="EMBL/GenBank/DDBJ databases">
        <title>Ornithinimicrobium HY1793.</title>
        <authorList>
            <person name="Huang Y."/>
        </authorList>
    </citation>
    <scope>NUCLEOTIDE SEQUENCE</scope>
    <source>
        <strain evidence="1">HY1793</strain>
    </source>
</reference>
<evidence type="ECO:0000313" key="1">
    <source>
        <dbReference type="EMBL" id="USQ82256.1"/>
    </source>
</evidence>
<accession>A0ABY4YZR5</accession>
<keyword evidence="2" id="KW-1185">Reference proteome</keyword>
<evidence type="ECO:0000313" key="2">
    <source>
        <dbReference type="Proteomes" id="UP001056455"/>
    </source>
</evidence>
<dbReference type="EMBL" id="CP099489">
    <property type="protein sequence ID" value="USQ82256.1"/>
    <property type="molecule type" value="Genomic_DNA"/>
</dbReference>
<proteinExistence type="predicted"/>
<dbReference type="InterPro" id="IPR036249">
    <property type="entry name" value="Thioredoxin-like_sf"/>
</dbReference>